<dbReference type="Proteomes" id="UP000747542">
    <property type="component" value="Unassembled WGS sequence"/>
</dbReference>
<feature type="non-terminal residue" evidence="1">
    <location>
        <position position="1"/>
    </location>
</feature>
<comment type="caution">
    <text evidence="1">The sequence shown here is derived from an EMBL/GenBank/DDBJ whole genome shotgun (WGS) entry which is preliminary data.</text>
</comment>
<dbReference type="EMBL" id="JAHLQT010014926">
    <property type="protein sequence ID" value="KAG7169895.1"/>
    <property type="molecule type" value="Genomic_DNA"/>
</dbReference>
<evidence type="ECO:0000313" key="1">
    <source>
        <dbReference type="EMBL" id="KAG7169895.1"/>
    </source>
</evidence>
<reference evidence="1" key="1">
    <citation type="journal article" date="2021" name="Sci. Adv.">
        <title>The American lobster genome reveals insights on longevity, neural, and immune adaptations.</title>
        <authorList>
            <person name="Polinski J.M."/>
            <person name="Zimin A.V."/>
            <person name="Clark K.F."/>
            <person name="Kohn A.B."/>
            <person name="Sadowski N."/>
            <person name="Timp W."/>
            <person name="Ptitsyn A."/>
            <person name="Khanna P."/>
            <person name="Romanova D.Y."/>
            <person name="Williams P."/>
            <person name="Greenwood S.J."/>
            <person name="Moroz L.L."/>
            <person name="Walt D.R."/>
            <person name="Bodnar A.G."/>
        </authorList>
    </citation>
    <scope>NUCLEOTIDE SEQUENCE</scope>
    <source>
        <strain evidence="1">GMGI-L3</strain>
    </source>
</reference>
<feature type="non-terminal residue" evidence="1">
    <location>
        <position position="80"/>
    </location>
</feature>
<dbReference type="AlphaFoldDB" id="A0A8J5MZI8"/>
<name>A0A8J5MZI8_HOMAM</name>
<protein>
    <submittedName>
        <fullName evidence="1">Uncharacterized protein</fullName>
    </submittedName>
</protein>
<keyword evidence="2" id="KW-1185">Reference proteome</keyword>
<proteinExistence type="predicted"/>
<sequence length="80" mass="9345">LDFVLEEDFRKTGKCNLDIAPTEFFPAGFGWIHQKDNTIGQLLNREFIRMQQTGLLRKWKLKYWPKPNVCTSGGKKSKTK</sequence>
<organism evidence="1 2">
    <name type="scientific">Homarus americanus</name>
    <name type="common">American lobster</name>
    <dbReference type="NCBI Taxonomy" id="6706"/>
    <lineage>
        <taxon>Eukaryota</taxon>
        <taxon>Metazoa</taxon>
        <taxon>Ecdysozoa</taxon>
        <taxon>Arthropoda</taxon>
        <taxon>Crustacea</taxon>
        <taxon>Multicrustacea</taxon>
        <taxon>Malacostraca</taxon>
        <taxon>Eumalacostraca</taxon>
        <taxon>Eucarida</taxon>
        <taxon>Decapoda</taxon>
        <taxon>Pleocyemata</taxon>
        <taxon>Astacidea</taxon>
        <taxon>Nephropoidea</taxon>
        <taxon>Nephropidae</taxon>
        <taxon>Homarus</taxon>
    </lineage>
</organism>
<dbReference type="SUPFAM" id="SSF53850">
    <property type="entry name" value="Periplasmic binding protein-like II"/>
    <property type="match status" value="1"/>
</dbReference>
<gene>
    <name evidence="1" type="ORF">Hamer_G019708</name>
</gene>
<evidence type="ECO:0000313" key="2">
    <source>
        <dbReference type="Proteomes" id="UP000747542"/>
    </source>
</evidence>
<accession>A0A8J5MZI8</accession>